<dbReference type="SUPFAM" id="SSF52833">
    <property type="entry name" value="Thioredoxin-like"/>
    <property type="match status" value="1"/>
</dbReference>
<dbReference type="EMBL" id="BSYI01000014">
    <property type="protein sequence ID" value="GMG82977.1"/>
    <property type="molecule type" value="Genomic_DNA"/>
</dbReference>
<comment type="function">
    <text evidence="1">May be required for disulfide bond formation in some proteins.</text>
</comment>
<dbReference type="InterPro" id="IPR006311">
    <property type="entry name" value="TAT_signal"/>
</dbReference>
<gene>
    <name evidence="5" type="ORF">LNKW23_21900</name>
</gene>
<comment type="caution">
    <text evidence="5">The sequence shown here is derived from an EMBL/GenBank/DDBJ whole genome shotgun (WGS) entry which is preliminary data.</text>
</comment>
<dbReference type="PROSITE" id="PS51318">
    <property type="entry name" value="TAT"/>
    <property type="match status" value="1"/>
</dbReference>
<proteinExistence type="inferred from homology"/>
<dbReference type="PANTHER" id="PTHR13887">
    <property type="entry name" value="GLUTATHIONE S-TRANSFERASE KAPPA"/>
    <property type="match status" value="1"/>
</dbReference>
<evidence type="ECO:0000313" key="6">
    <source>
        <dbReference type="Proteomes" id="UP001239909"/>
    </source>
</evidence>
<sequence>MSPDRRRLLAGLAATPAALALLPAPLRAEDAAATPLLTGDVALGAEDAPVTVIEYASLTCPHCASFHTRTWPEVKAQYVDTGKVRFIMREVYFDAPGLWASMIARCGGETGYYPMIDAFLKRQGDWSRADDIPAALQKIGRLNGLSSERMRVCLTDRDFAETLVQNYKDNSELHEIRSTPSFVVNGELHSGAMGFAEFSALLDRALEG</sequence>
<evidence type="ECO:0000259" key="4">
    <source>
        <dbReference type="PROSITE" id="PS51352"/>
    </source>
</evidence>
<keyword evidence="3" id="KW-0732">Signal</keyword>
<dbReference type="Proteomes" id="UP001239909">
    <property type="component" value="Unassembled WGS sequence"/>
</dbReference>
<evidence type="ECO:0000313" key="5">
    <source>
        <dbReference type="EMBL" id="GMG82977.1"/>
    </source>
</evidence>
<dbReference type="Gene3D" id="3.40.30.10">
    <property type="entry name" value="Glutaredoxin"/>
    <property type="match status" value="1"/>
</dbReference>
<dbReference type="Pfam" id="PF13462">
    <property type="entry name" value="Thioredoxin_4"/>
    <property type="match status" value="1"/>
</dbReference>
<feature type="chain" id="PRO_5045560533" evidence="3">
    <location>
        <begin position="29"/>
        <end position="208"/>
    </location>
</feature>
<accession>A0ABQ6LJ14</accession>
<organism evidence="5 6">
    <name type="scientific">Paralimibaculum aggregatum</name>
    <dbReference type="NCBI Taxonomy" id="3036245"/>
    <lineage>
        <taxon>Bacteria</taxon>
        <taxon>Pseudomonadati</taxon>
        <taxon>Pseudomonadota</taxon>
        <taxon>Alphaproteobacteria</taxon>
        <taxon>Rhodobacterales</taxon>
        <taxon>Paracoccaceae</taxon>
        <taxon>Paralimibaculum</taxon>
    </lineage>
</organism>
<evidence type="ECO:0000256" key="1">
    <source>
        <dbReference type="ARBA" id="ARBA00003565"/>
    </source>
</evidence>
<keyword evidence="6" id="KW-1185">Reference proteome</keyword>
<dbReference type="InterPro" id="IPR013766">
    <property type="entry name" value="Thioredoxin_domain"/>
</dbReference>
<evidence type="ECO:0000256" key="3">
    <source>
        <dbReference type="SAM" id="SignalP"/>
    </source>
</evidence>
<dbReference type="PANTHER" id="PTHR13887:SF56">
    <property type="entry name" value="THIOREDOXIN-LIKE REDUCTASE RV2466C"/>
    <property type="match status" value="1"/>
</dbReference>
<name>A0ABQ6LJ14_9RHOB</name>
<dbReference type="PROSITE" id="PS51352">
    <property type="entry name" value="THIOREDOXIN_2"/>
    <property type="match status" value="1"/>
</dbReference>
<evidence type="ECO:0000256" key="2">
    <source>
        <dbReference type="ARBA" id="ARBA00005791"/>
    </source>
</evidence>
<protein>
    <submittedName>
        <fullName evidence="5">DsbA family protein</fullName>
    </submittedName>
</protein>
<comment type="similarity">
    <text evidence="2">Belongs to the thioredoxin family. DsbA subfamily.</text>
</comment>
<feature type="signal peptide" evidence="3">
    <location>
        <begin position="1"/>
        <end position="28"/>
    </location>
</feature>
<dbReference type="InterPro" id="IPR012336">
    <property type="entry name" value="Thioredoxin-like_fold"/>
</dbReference>
<feature type="domain" description="Thioredoxin" evidence="4">
    <location>
        <begin position="22"/>
        <end position="207"/>
    </location>
</feature>
<dbReference type="InterPro" id="IPR036249">
    <property type="entry name" value="Thioredoxin-like_sf"/>
</dbReference>
<reference evidence="5 6" key="1">
    <citation type="submission" date="2023-04" db="EMBL/GenBank/DDBJ databases">
        <title>Marinoamorphus aggregata gen. nov., sp. Nov., isolate from tissue of brittle star Ophioplocus japonicus.</title>
        <authorList>
            <person name="Kawano K."/>
            <person name="Sawayama S."/>
            <person name="Nakagawa S."/>
        </authorList>
    </citation>
    <scope>NUCLEOTIDE SEQUENCE [LARGE SCALE GENOMIC DNA]</scope>
    <source>
        <strain evidence="5 6">NKW23</strain>
    </source>
</reference>